<feature type="domain" description="C2H2-type" evidence="11">
    <location>
        <begin position="442"/>
        <end position="469"/>
    </location>
</feature>
<organism evidence="13 14">
    <name type="scientific">Geotrypetes seraphini</name>
    <name type="common">Gaboon caecilian</name>
    <name type="synonym">Caecilia seraphini</name>
    <dbReference type="NCBI Taxonomy" id="260995"/>
    <lineage>
        <taxon>Eukaryota</taxon>
        <taxon>Metazoa</taxon>
        <taxon>Chordata</taxon>
        <taxon>Craniata</taxon>
        <taxon>Vertebrata</taxon>
        <taxon>Euteleostomi</taxon>
        <taxon>Amphibia</taxon>
        <taxon>Gymnophiona</taxon>
        <taxon>Geotrypetes</taxon>
    </lineage>
</organism>
<feature type="region of interest" description="Disordered" evidence="10">
    <location>
        <begin position="68"/>
        <end position="109"/>
    </location>
</feature>
<feature type="domain" description="KRAB" evidence="12">
    <location>
        <begin position="11"/>
        <end position="84"/>
    </location>
</feature>
<dbReference type="FunFam" id="3.30.160.60:FF:000038">
    <property type="entry name" value="Zinc finger protein 624"/>
    <property type="match status" value="1"/>
</dbReference>
<dbReference type="SUPFAM" id="SSF109640">
    <property type="entry name" value="KRAB domain (Kruppel-associated box)"/>
    <property type="match status" value="1"/>
</dbReference>
<dbReference type="PROSITE" id="PS50805">
    <property type="entry name" value="KRAB"/>
    <property type="match status" value="1"/>
</dbReference>
<evidence type="ECO:0000313" key="14">
    <source>
        <dbReference type="RefSeq" id="XP_033788231.1"/>
    </source>
</evidence>
<dbReference type="KEGG" id="gsh:117354577"/>
<evidence type="ECO:0000256" key="2">
    <source>
        <dbReference type="ARBA" id="ARBA00006991"/>
    </source>
</evidence>
<dbReference type="PANTHER" id="PTHR24404:SF94">
    <property type="entry name" value="ZINC FINGER PROTEIN 436"/>
    <property type="match status" value="1"/>
</dbReference>
<dbReference type="PROSITE" id="PS00028">
    <property type="entry name" value="ZINC_FINGER_C2H2_1"/>
    <property type="match status" value="9"/>
</dbReference>
<dbReference type="GO" id="GO:0008270">
    <property type="term" value="F:zinc ion binding"/>
    <property type="evidence" value="ECO:0007669"/>
    <property type="project" value="UniProtKB-KW"/>
</dbReference>
<gene>
    <name evidence="14" type="primary">LOC117354577</name>
</gene>
<protein>
    <submittedName>
        <fullName evidence="14">Gastrula zinc finger protein XlCGF57.1-like isoform X1</fullName>
    </submittedName>
</protein>
<keyword evidence="13" id="KW-1185">Reference proteome</keyword>
<comment type="subcellular location">
    <subcellularLocation>
        <location evidence="1">Nucleus</location>
    </subcellularLocation>
</comment>
<evidence type="ECO:0000256" key="9">
    <source>
        <dbReference type="PROSITE-ProRule" id="PRU00042"/>
    </source>
</evidence>
<dbReference type="CDD" id="cd07765">
    <property type="entry name" value="KRAB_A-box"/>
    <property type="match status" value="1"/>
</dbReference>
<dbReference type="FunFam" id="3.30.160.60:FF:000912">
    <property type="entry name" value="Zinc finger protein 660"/>
    <property type="match status" value="2"/>
</dbReference>
<evidence type="ECO:0000256" key="4">
    <source>
        <dbReference type="ARBA" id="ARBA00022737"/>
    </source>
</evidence>
<dbReference type="InterPro" id="IPR036236">
    <property type="entry name" value="Znf_C2H2_sf"/>
</dbReference>
<evidence type="ECO:0000256" key="8">
    <source>
        <dbReference type="ARBA" id="ARBA00023242"/>
    </source>
</evidence>
<keyword evidence="4" id="KW-0677">Repeat</keyword>
<evidence type="ECO:0000256" key="10">
    <source>
        <dbReference type="SAM" id="MobiDB-lite"/>
    </source>
</evidence>
<feature type="domain" description="C2H2-type" evidence="11">
    <location>
        <begin position="414"/>
        <end position="441"/>
    </location>
</feature>
<feature type="domain" description="C2H2-type" evidence="11">
    <location>
        <begin position="218"/>
        <end position="245"/>
    </location>
</feature>
<feature type="compositionally biased region" description="Polar residues" evidence="10">
    <location>
        <begin position="86"/>
        <end position="97"/>
    </location>
</feature>
<dbReference type="SUPFAM" id="SSF57667">
    <property type="entry name" value="beta-beta-alpha zinc fingers"/>
    <property type="match status" value="5"/>
</dbReference>
<keyword evidence="3" id="KW-0479">Metal-binding</keyword>
<keyword evidence="8" id="KW-0539">Nucleus</keyword>
<evidence type="ECO:0000256" key="3">
    <source>
        <dbReference type="ARBA" id="ARBA00022723"/>
    </source>
</evidence>
<feature type="compositionally biased region" description="Basic and acidic residues" evidence="10">
    <location>
        <begin position="68"/>
        <end position="85"/>
    </location>
</feature>
<feature type="domain" description="C2H2-type" evidence="11">
    <location>
        <begin position="470"/>
        <end position="497"/>
    </location>
</feature>
<dbReference type="FunFam" id="3.30.160.60:FF:002343">
    <property type="entry name" value="Zinc finger protein 33A"/>
    <property type="match status" value="3"/>
</dbReference>
<dbReference type="PANTHER" id="PTHR24404">
    <property type="entry name" value="ZINC FINGER PROTEIN"/>
    <property type="match status" value="1"/>
</dbReference>
<evidence type="ECO:0000256" key="1">
    <source>
        <dbReference type="ARBA" id="ARBA00004123"/>
    </source>
</evidence>
<dbReference type="AlphaFoldDB" id="A0A6P8QNC3"/>
<dbReference type="SMART" id="SM00349">
    <property type="entry name" value="KRAB"/>
    <property type="match status" value="1"/>
</dbReference>
<dbReference type="FunFam" id="3.30.160.60:FF:000358">
    <property type="entry name" value="zinc finger protein 24"/>
    <property type="match status" value="1"/>
</dbReference>
<dbReference type="InterPro" id="IPR036051">
    <property type="entry name" value="KRAB_dom_sf"/>
</dbReference>
<feature type="domain" description="C2H2-type" evidence="11">
    <location>
        <begin position="386"/>
        <end position="413"/>
    </location>
</feature>
<dbReference type="PROSITE" id="PS50157">
    <property type="entry name" value="ZINC_FINGER_C2H2_2"/>
    <property type="match status" value="10"/>
</dbReference>
<evidence type="ECO:0000259" key="11">
    <source>
        <dbReference type="PROSITE" id="PS50157"/>
    </source>
</evidence>
<keyword evidence="7" id="KW-0238">DNA-binding</keyword>
<dbReference type="Gene3D" id="3.30.160.60">
    <property type="entry name" value="Classic Zinc Finger"/>
    <property type="match status" value="10"/>
</dbReference>
<dbReference type="Gene3D" id="6.10.140.140">
    <property type="match status" value="1"/>
</dbReference>
<feature type="domain" description="C2H2-type" evidence="11">
    <location>
        <begin position="246"/>
        <end position="273"/>
    </location>
</feature>
<feature type="domain" description="C2H2-type" evidence="11">
    <location>
        <begin position="274"/>
        <end position="301"/>
    </location>
</feature>
<dbReference type="OrthoDB" id="9044188at2759"/>
<comment type="similarity">
    <text evidence="2">Belongs to the krueppel C2H2-type zinc-finger protein family.</text>
</comment>
<proteinExistence type="inferred from homology"/>
<dbReference type="GO" id="GO:0003700">
    <property type="term" value="F:DNA-binding transcription factor activity"/>
    <property type="evidence" value="ECO:0007669"/>
    <property type="project" value="TreeGrafter"/>
</dbReference>
<dbReference type="Pfam" id="PF13912">
    <property type="entry name" value="zf-C2H2_6"/>
    <property type="match status" value="1"/>
</dbReference>
<dbReference type="FunFam" id="3.30.160.60:FF:000100">
    <property type="entry name" value="Zinc finger 45-like"/>
    <property type="match status" value="1"/>
</dbReference>
<dbReference type="FunFam" id="3.30.160.60:FF:001954">
    <property type="entry name" value="Zinc finger protein 787"/>
    <property type="match status" value="1"/>
</dbReference>
<evidence type="ECO:0000313" key="13">
    <source>
        <dbReference type="Proteomes" id="UP000515159"/>
    </source>
</evidence>
<dbReference type="GO" id="GO:0000978">
    <property type="term" value="F:RNA polymerase II cis-regulatory region sequence-specific DNA binding"/>
    <property type="evidence" value="ECO:0007669"/>
    <property type="project" value="TreeGrafter"/>
</dbReference>
<sequence length="515" mass="59962">MPAGASAQMQVTFEEVAVSFSQEEWEYLNEEQKELYREVMKDNYQTLISLGVGSPNFTPEIISYIERGEEPYIRGETGSEERRPETSSYSSDHQISQEWKREKNQGEDPVEMEEIQTQSVYVCETIFQDTKRFNTKNCMQESREQTDTAGDIKDGVTKCERNDGQLSHIPEDQRHLAERPFQINNSGKVTSEFYHDKRKGKLHQKEFTCTSYKRSINFICSKCNKSFPSFSELQMHKRNHKNEKPSTFTQCNKSFTQLSTLKIHQQAHTTVKPFTCTECDKSFTWPSHLKIHQRSHTGDKPFTCTECAKSFTRVADLKRHQKIHTGDKPFACTECNESFTRLSGLKVHQRIHMGDKPYICTECKKSFSRLSHLKIHSRIHTGDKPYTCTECNKSFTWLSNLKIHQRIHTGNKPYTCTECNKRFIRLSDLKYHQRIHTGDKPFTCTECNKSFTQLSNLKRHQRIHTGDKPFTCIECNRSFTQLSNLKKHQRIHTGYKPFTLVTKIVETPSILGITL</sequence>
<dbReference type="GO" id="GO:0006357">
    <property type="term" value="P:regulation of transcription by RNA polymerase II"/>
    <property type="evidence" value="ECO:0007669"/>
    <property type="project" value="TreeGrafter"/>
</dbReference>
<evidence type="ECO:0000259" key="12">
    <source>
        <dbReference type="PROSITE" id="PS50805"/>
    </source>
</evidence>
<dbReference type="GO" id="GO:0005634">
    <property type="term" value="C:nucleus"/>
    <property type="evidence" value="ECO:0007669"/>
    <property type="project" value="UniProtKB-SubCell"/>
</dbReference>
<feature type="domain" description="C2H2-type" evidence="11">
    <location>
        <begin position="330"/>
        <end position="357"/>
    </location>
</feature>
<keyword evidence="6" id="KW-0862">Zinc</keyword>
<dbReference type="InParanoid" id="A0A6P8QNC3"/>
<dbReference type="Pfam" id="PF00096">
    <property type="entry name" value="zf-C2H2"/>
    <property type="match status" value="9"/>
</dbReference>
<dbReference type="InterPro" id="IPR013087">
    <property type="entry name" value="Znf_C2H2_type"/>
</dbReference>
<name>A0A6P8QNC3_GEOSA</name>
<feature type="domain" description="C2H2-type" evidence="11">
    <location>
        <begin position="358"/>
        <end position="385"/>
    </location>
</feature>
<accession>A0A6P8QNC3</accession>
<dbReference type="Pfam" id="PF01352">
    <property type="entry name" value="KRAB"/>
    <property type="match status" value="1"/>
</dbReference>
<reference evidence="14" key="1">
    <citation type="submission" date="2025-08" db="UniProtKB">
        <authorList>
            <consortium name="RefSeq"/>
        </authorList>
    </citation>
    <scope>IDENTIFICATION</scope>
</reference>
<evidence type="ECO:0000256" key="6">
    <source>
        <dbReference type="ARBA" id="ARBA00022833"/>
    </source>
</evidence>
<dbReference type="SMART" id="SM00355">
    <property type="entry name" value="ZnF_C2H2"/>
    <property type="match status" value="10"/>
</dbReference>
<evidence type="ECO:0000256" key="7">
    <source>
        <dbReference type="ARBA" id="ARBA00023125"/>
    </source>
</evidence>
<dbReference type="GeneID" id="117354577"/>
<dbReference type="RefSeq" id="XP_033788231.1">
    <property type="nucleotide sequence ID" value="XM_033932340.1"/>
</dbReference>
<feature type="domain" description="C2H2-type" evidence="11">
    <location>
        <begin position="302"/>
        <end position="329"/>
    </location>
</feature>
<keyword evidence="5 9" id="KW-0863">Zinc-finger</keyword>
<dbReference type="Proteomes" id="UP000515159">
    <property type="component" value="Chromosome 2"/>
</dbReference>
<dbReference type="InterPro" id="IPR001909">
    <property type="entry name" value="KRAB"/>
</dbReference>
<evidence type="ECO:0000256" key="5">
    <source>
        <dbReference type="ARBA" id="ARBA00022771"/>
    </source>
</evidence>
<dbReference type="InterPro" id="IPR050589">
    <property type="entry name" value="Ikaros_C2H2-ZF"/>
</dbReference>